<proteinExistence type="predicted"/>
<dbReference type="PANTHER" id="PTHR31250">
    <property type="entry name" value="IQ DOMAIN-CONTAINING PROTEIN IQM3"/>
    <property type="match status" value="1"/>
</dbReference>
<comment type="caution">
    <text evidence="6">The sequence shown here is derived from an EMBL/GenBank/DDBJ whole genome shotgun (WGS) entry which is preliminary data.</text>
</comment>
<dbReference type="OrthoDB" id="7344096at2759"/>
<accession>A0A9P6ETX2</accession>
<evidence type="ECO:0000313" key="7">
    <source>
        <dbReference type="Proteomes" id="UP000807306"/>
    </source>
</evidence>
<reference evidence="6" key="1">
    <citation type="submission" date="2020-11" db="EMBL/GenBank/DDBJ databases">
        <authorList>
            <consortium name="DOE Joint Genome Institute"/>
            <person name="Ahrendt S."/>
            <person name="Riley R."/>
            <person name="Andreopoulos W."/>
            <person name="Labutti K."/>
            <person name="Pangilinan J."/>
            <person name="Ruiz-Duenas F.J."/>
            <person name="Barrasa J.M."/>
            <person name="Sanchez-Garcia M."/>
            <person name="Camarero S."/>
            <person name="Miyauchi S."/>
            <person name="Serrano A."/>
            <person name="Linde D."/>
            <person name="Babiker R."/>
            <person name="Drula E."/>
            <person name="Ayuso-Fernandez I."/>
            <person name="Pacheco R."/>
            <person name="Padilla G."/>
            <person name="Ferreira P."/>
            <person name="Barriuso J."/>
            <person name="Kellner H."/>
            <person name="Castanera R."/>
            <person name="Alfaro M."/>
            <person name="Ramirez L."/>
            <person name="Pisabarro A.G."/>
            <person name="Kuo A."/>
            <person name="Tritt A."/>
            <person name="Lipzen A."/>
            <person name="He G."/>
            <person name="Yan M."/>
            <person name="Ng V."/>
            <person name="Cullen D."/>
            <person name="Martin F."/>
            <person name="Rosso M.-N."/>
            <person name="Henrissat B."/>
            <person name="Hibbett D."/>
            <person name="Martinez A.T."/>
            <person name="Grigoriev I.V."/>
        </authorList>
    </citation>
    <scope>NUCLEOTIDE SEQUENCE</scope>
    <source>
        <strain evidence="6">CBS 506.95</strain>
    </source>
</reference>
<evidence type="ECO:0000313" key="6">
    <source>
        <dbReference type="EMBL" id="KAF9535365.1"/>
    </source>
</evidence>
<keyword evidence="3" id="KW-0963">Cytoplasm</keyword>
<feature type="compositionally biased region" description="Low complexity" evidence="5">
    <location>
        <begin position="129"/>
        <end position="145"/>
    </location>
</feature>
<dbReference type="Proteomes" id="UP000807306">
    <property type="component" value="Unassembled WGS sequence"/>
</dbReference>
<feature type="non-terminal residue" evidence="6">
    <location>
        <position position="1"/>
    </location>
</feature>
<dbReference type="AlphaFoldDB" id="A0A9P6ETX2"/>
<sequence length="252" mass="29149">VDRNAALEGKNDPLERWRRAVHFIIEMMDKNPMLRSEGVEVEAEDKYLETQHWLEMIDEKHRYGSNRLNYLVKINDDGKLLWSKNDQPVDTTAGNWKDSGDGQGVVPESFPTKSKPQEAKRMSKPVPFSRSASGSSSSSEQANAATHYAGDLEGKSRWSRYIRRYFTPRGLMDRLLRKTVQKNTWMYVSVINIFIGIKGPNRFLAFIKHHFHKFLEVLEQRGVDMHKIQISKAEAALWGYVLDLTYLNVFLT</sequence>
<evidence type="ECO:0000256" key="1">
    <source>
        <dbReference type="ARBA" id="ARBA00004123"/>
    </source>
</evidence>
<evidence type="ECO:0000256" key="4">
    <source>
        <dbReference type="ARBA" id="ARBA00023242"/>
    </source>
</evidence>
<keyword evidence="7" id="KW-1185">Reference proteome</keyword>
<keyword evidence="4" id="KW-0539">Nucleus</keyword>
<organism evidence="6 7">
    <name type="scientific">Crepidotus variabilis</name>
    <dbReference type="NCBI Taxonomy" id="179855"/>
    <lineage>
        <taxon>Eukaryota</taxon>
        <taxon>Fungi</taxon>
        <taxon>Dikarya</taxon>
        <taxon>Basidiomycota</taxon>
        <taxon>Agaricomycotina</taxon>
        <taxon>Agaricomycetes</taxon>
        <taxon>Agaricomycetidae</taxon>
        <taxon>Agaricales</taxon>
        <taxon>Agaricineae</taxon>
        <taxon>Crepidotaceae</taxon>
        <taxon>Crepidotus</taxon>
    </lineage>
</organism>
<dbReference type="GO" id="GO:0005737">
    <property type="term" value="C:cytoplasm"/>
    <property type="evidence" value="ECO:0007669"/>
    <property type="project" value="UniProtKB-SubCell"/>
</dbReference>
<dbReference type="GO" id="GO:0005634">
    <property type="term" value="C:nucleus"/>
    <property type="evidence" value="ECO:0007669"/>
    <property type="project" value="UniProtKB-SubCell"/>
</dbReference>
<evidence type="ECO:0000256" key="2">
    <source>
        <dbReference type="ARBA" id="ARBA00004496"/>
    </source>
</evidence>
<name>A0A9P6ETX2_9AGAR</name>
<feature type="compositionally biased region" description="Polar residues" evidence="5">
    <location>
        <begin position="85"/>
        <end position="94"/>
    </location>
</feature>
<evidence type="ECO:0000256" key="3">
    <source>
        <dbReference type="ARBA" id="ARBA00022490"/>
    </source>
</evidence>
<feature type="region of interest" description="Disordered" evidence="5">
    <location>
        <begin position="85"/>
        <end position="147"/>
    </location>
</feature>
<dbReference type="InterPro" id="IPR044159">
    <property type="entry name" value="IQM"/>
</dbReference>
<protein>
    <submittedName>
        <fullName evidence="6">Uncharacterized protein</fullName>
    </submittedName>
</protein>
<dbReference type="EMBL" id="MU157824">
    <property type="protein sequence ID" value="KAF9535365.1"/>
    <property type="molecule type" value="Genomic_DNA"/>
</dbReference>
<comment type="subcellular location">
    <subcellularLocation>
        <location evidence="2">Cytoplasm</location>
    </subcellularLocation>
    <subcellularLocation>
        <location evidence="1">Nucleus</location>
    </subcellularLocation>
</comment>
<gene>
    <name evidence="6" type="ORF">CPB83DRAFT_753871</name>
</gene>
<evidence type="ECO:0000256" key="5">
    <source>
        <dbReference type="SAM" id="MobiDB-lite"/>
    </source>
</evidence>
<dbReference type="PANTHER" id="PTHR31250:SF27">
    <property type="entry name" value="IQ DOMAIN-CONTAINING PROTEIN IQM5"/>
    <property type="match status" value="1"/>
</dbReference>